<organism evidence="10 11">
    <name type="scientific">Microbacterium lacus</name>
    <dbReference type="NCBI Taxonomy" id="415217"/>
    <lineage>
        <taxon>Bacteria</taxon>
        <taxon>Bacillati</taxon>
        <taxon>Actinomycetota</taxon>
        <taxon>Actinomycetes</taxon>
        <taxon>Micrococcales</taxon>
        <taxon>Microbacteriaceae</taxon>
        <taxon>Microbacterium</taxon>
    </lineage>
</organism>
<dbReference type="RefSeq" id="WP_344052920.1">
    <property type="nucleotide sequence ID" value="NZ_BAAAPK010000001.1"/>
</dbReference>
<dbReference type="EC" id="5.1.1.7" evidence="3 8"/>
<proteinExistence type="inferred from homology"/>
<feature type="binding site" evidence="8">
    <location>
        <position position="86"/>
    </location>
    <ligand>
        <name>substrate</name>
    </ligand>
</feature>
<keyword evidence="4 8" id="KW-0028">Amino-acid biosynthesis</keyword>
<keyword evidence="8" id="KW-0963">Cytoplasm</keyword>
<comment type="subcellular location">
    <subcellularLocation>
        <location evidence="8">Cytoplasm</location>
    </subcellularLocation>
</comment>
<comment type="subunit">
    <text evidence="8">Homodimer.</text>
</comment>
<comment type="pathway">
    <text evidence="1 8">Amino-acid biosynthesis; L-lysine biosynthesis via DAP pathway; DL-2,6-diaminopimelate from LL-2,6-diaminopimelate: step 1/1.</text>
</comment>
<feature type="binding site" evidence="8">
    <location>
        <begin position="228"/>
        <end position="229"/>
    </location>
    <ligand>
        <name>substrate</name>
    </ligand>
</feature>
<dbReference type="InterPro" id="IPR001653">
    <property type="entry name" value="DAP_epimerase_DapF"/>
</dbReference>
<name>A0ABP4SCI0_9MICO</name>
<feature type="active site" description="Proton acceptor" evidence="8">
    <location>
        <position position="237"/>
    </location>
</feature>
<evidence type="ECO:0000256" key="6">
    <source>
        <dbReference type="ARBA" id="ARBA00023235"/>
    </source>
</evidence>
<feature type="active site" description="Proton donor" evidence="8">
    <location>
        <position position="95"/>
    </location>
</feature>
<keyword evidence="6 8" id="KW-0413">Isomerase</keyword>
<dbReference type="SUPFAM" id="SSF54506">
    <property type="entry name" value="Diaminopimelate epimerase-like"/>
    <property type="match status" value="2"/>
</dbReference>
<evidence type="ECO:0000256" key="2">
    <source>
        <dbReference type="ARBA" id="ARBA00010219"/>
    </source>
</evidence>
<feature type="site" description="Could be important to modulate the pK values of the two catalytic cysteine residues" evidence="8">
    <location>
        <position position="228"/>
    </location>
</feature>
<evidence type="ECO:0000313" key="10">
    <source>
        <dbReference type="EMBL" id="GAA1670831.1"/>
    </source>
</evidence>
<reference evidence="11" key="1">
    <citation type="journal article" date="2019" name="Int. J. Syst. Evol. Microbiol.">
        <title>The Global Catalogue of Microorganisms (GCM) 10K type strain sequencing project: providing services to taxonomists for standard genome sequencing and annotation.</title>
        <authorList>
            <consortium name="The Broad Institute Genomics Platform"/>
            <consortium name="The Broad Institute Genome Sequencing Center for Infectious Disease"/>
            <person name="Wu L."/>
            <person name="Ma J."/>
        </authorList>
    </citation>
    <scope>NUCLEOTIDE SEQUENCE [LARGE SCALE GENOMIC DNA]</scope>
    <source>
        <strain evidence="11">JCM 15575</strain>
    </source>
</reference>
<feature type="binding site" evidence="8">
    <location>
        <begin position="96"/>
        <end position="97"/>
    </location>
    <ligand>
        <name>substrate</name>
    </ligand>
</feature>
<dbReference type="PROSITE" id="PS01326">
    <property type="entry name" value="DAP_EPIMERASE"/>
    <property type="match status" value="1"/>
</dbReference>
<feature type="binding site" evidence="8">
    <location>
        <position position="15"/>
    </location>
    <ligand>
        <name>substrate</name>
    </ligand>
</feature>
<gene>
    <name evidence="8 10" type="primary">dapF</name>
    <name evidence="10" type="ORF">GCM10009807_13630</name>
</gene>
<evidence type="ECO:0000256" key="8">
    <source>
        <dbReference type="HAMAP-Rule" id="MF_00197"/>
    </source>
</evidence>
<comment type="function">
    <text evidence="8">Catalyzes the stereoinversion of LL-2,6-diaminopimelate (L,L-DAP) to meso-diaminopimelate (meso-DAP), a precursor of L-lysine and an essential component of the bacterial peptidoglycan.</text>
</comment>
<evidence type="ECO:0000256" key="9">
    <source>
        <dbReference type="PROSITE-ProRule" id="PRU10125"/>
    </source>
</evidence>
<dbReference type="InterPro" id="IPR018510">
    <property type="entry name" value="DAP_epimerase_AS"/>
</dbReference>
<comment type="caution">
    <text evidence="8">Lacks conserved residue(s) required for the propagation of feature annotation.</text>
</comment>
<protein>
    <recommendedName>
        <fullName evidence="3 8">Diaminopimelate epimerase</fullName>
        <shortName evidence="8">DAP epimerase</shortName>
        <ecNumber evidence="3 8">5.1.1.7</ecNumber>
    </recommendedName>
    <alternativeName>
        <fullName evidence="8">PLP-independent amino acid racemase</fullName>
    </alternativeName>
</protein>
<sequence length="299" mass="31140">MPQTVSFTKGHGTGNDFVVIPDADSTLDLSDDQVAVLCDRRFGIGADGILRVVRSAALAETSSGGTRDHAEAAVAAGAEWFMDYRNADGSAAEMCGNGIRVFARYLADAGLAPIDHSPVRIGTRAGIKSVTRSELGFEVDLGAWRVEDAEVLVRAKGLDVPRPGLGIDVGNPHVVVALPHDGELDALDLTVRPQLHPEPAQGANIEFVVPSDPLVREGVGSIRMRVFERGVGETLSCGTGVAASALAVRDWAGVAAPDRWSVEVPGGVLGVRMVPVAGELHVLLSGPATLVYSGEVALA</sequence>
<feature type="binding site" evidence="8">
    <location>
        <begin position="238"/>
        <end position="239"/>
    </location>
    <ligand>
        <name>substrate</name>
    </ligand>
</feature>
<dbReference type="Pfam" id="PF01678">
    <property type="entry name" value="DAP_epimerase"/>
    <property type="match status" value="2"/>
</dbReference>
<evidence type="ECO:0000256" key="7">
    <source>
        <dbReference type="ARBA" id="ARBA00051712"/>
    </source>
</evidence>
<feature type="active site" evidence="9">
    <location>
        <position position="95"/>
    </location>
</feature>
<dbReference type="EMBL" id="BAAAPK010000001">
    <property type="protein sequence ID" value="GAA1670831.1"/>
    <property type="molecule type" value="Genomic_DNA"/>
</dbReference>
<dbReference type="Proteomes" id="UP001500596">
    <property type="component" value="Unassembled WGS sequence"/>
</dbReference>
<evidence type="ECO:0000256" key="1">
    <source>
        <dbReference type="ARBA" id="ARBA00005196"/>
    </source>
</evidence>
<comment type="caution">
    <text evidence="10">The sequence shown here is derived from an EMBL/GenBank/DDBJ whole genome shotgun (WGS) entry which is preliminary data.</text>
</comment>
<keyword evidence="5 8" id="KW-0457">Lysine biosynthesis</keyword>
<dbReference type="PANTHER" id="PTHR31689:SF0">
    <property type="entry name" value="DIAMINOPIMELATE EPIMERASE"/>
    <property type="match status" value="1"/>
</dbReference>
<feature type="binding site" evidence="8">
    <location>
        <position position="171"/>
    </location>
    <ligand>
        <name>substrate</name>
    </ligand>
</feature>
<dbReference type="Gene3D" id="3.10.310.10">
    <property type="entry name" value="Diaminopimelate Epimerase, Chain A, domain 1"/>
    <property type="match status" value="2"/>
</dbReference>
<keyword evidence="11" id="KW-1185">Reference proteome</keyword>
<feature type="binding site" evidence="8">
    <location>
        <position position="204"/>
    </location>
    <ligand>
        <name>substrate</name>
    </ligand>
</feature>
<comment type="catalytic activity">
    <reaction evidence="7 8">
        <text>(2S,6S)-2,6-diaminopimelate = meso-2,6-diaminopimelate</text>
        <dbReference type="Rhea" id="RHEA:15393"/>
        <dbReference type="ChEBI" id="CHEBI:57609"/>
        <dbReference type="ChEBI" id="CHEBI:57791"/>
        <dbReference type="EC" id="5.1.1.7"/>
    </reaction>
</comment>
<accession>A0ABP4SCI0</accession>
<evidence type="ECO:0000313" key="11">
    <source>
        <dbReference type="Proteomes" id="UP001500596"/>
    </source>
</evidence>
<evidence type="ECO:0000256" key="5">
    <source>
        <dbReference type="ARBA" id="ARBA00023154"/>
    </source>
</evidence>
<evidence type="ECO:0000256" key="3">
    <source>
        <dbReference type="ARBA" id="ARBA00013080"/>
    </source>
</evidence>
<evidence type="ECO:0000256" key="4">
    <source>
        <dbReference type="ARBA" id="ARBA00022605"/>
    </source>
</evidence>
<feature type="site" description="Could be important to modulate the pK values of the two catalytic cysteine residues" evidence="8">
    <location>
        <position position="173"/>
    </location>
</feature>
<dbReference type="HAMAP" id="MF_00197">
    <property type="entry name" value="DAP_epimerase"/>
    <property type="match status" value="1"/>
</dbReference>
<dbReference type="PANTHER" id="PTHR31689">
    <property type="entry name" value="DIAMINOPIMELATE EPIMERASE, CHLOROPLASTIC"/>
    <property type="match status" value="1"/>
</dbReference>
<dbReference type="NCBIfam" id="TIGR00652">
    <property type="entry name" value="DapF"/>
    <property type="match status" value="1"/>
</dbReference>
<comment type="similarity">
    <text evidence="2 8">Belongs to the diaminopimelate epimerase family.</text>
</comment>